<dbReference type="InterPro" id="IPR008962">
    <property type="entry name" value="PapD-like_sf"/>
</dbReference>
<organism evidence="1 2">
    <name type="scientific">Spiribacter pallidus</name>
    <dbReference type="NCBI Taxonomy" id="1987936"/>
    <lineage>
        <taxon>Bacteria</taxon>
        <taxon>Pseudomonadati</taxon>
        <taxon>Pseudomonadota</taxon>
        <taxon>Gammaproteobacteria</taxon>
        <taxon>Chromatiales</taxon>
        <taxon>Ectothiorhodospiraceae</taxon>
        <taxon>Spiribacter</taxon>
    </lineage>
</organism>
<gene>
    <name evidence="1" type="ORF">V6X73_06430</name>
</gene>
<dbReference type="Gene3D" id="2.60.40.10">
    <property type="entry name" value="Immunoglobulins"/>
    <property type="match status" value="1"/>
</dbReference>
<sequence>MAAYRLLARALAGLVIMGLTYGVAVTPALALTLFPTRIVLDESTRAAQLQIINNGDRPKRYVIEWRAMAMDGDGTLRLTDPSALDTPQASDYLISGPRQAIVPPGGYQVIRILSRLPPDAPDREYRSHLMISEPSMDETSPIPPGGEDGIAIEIETMVRTTIPVILRQGDLRGTLEPTRFWFERNAADGPILGVLFERQGARSINAKATLTWAGNDGPETILTERRFATYTEIRQRRLIHRLPSLEEMDLEGGTIEYTLERLNQSGDPAGRIFRRTLNPLALPGSEAP</sequence>
<evidence type="ECO:0000313" key="2">
    <source>
        <dbReference type="Proteomes" id="UP001556709"/>
    </source>
</evidence>
<evidence type="ECO:0000313" key="1">
    <source>
        <dbReference type="EMBL" id="MEX0469358.1"/>
    </source>
</evidence>
<proteinExistence type="predicted"/>
<dbReference type="EMBL" id="JBAKFM010000002">
    <property type="protein sequence ID" value="MEX0469358.1"/>
    <property type="molecule type" value="Genomic_DNA"/>
</dbReference>
<reference evidence="1 2" key="1">
    <citation type="submission" date="2024-02" db="EMBL/GenBank/DDBJ databases">
        <title>New especies of Spiribacter isolated from saline water.</title>
        <authorList>
            <person name="Leon M.J."/>
            <person name="De La Haba R."/>
            <person name="Sanchez-Porro C."/>
            <person name="Ventosa A."/>
        </authorList>
    </citation>
    <scope>NUCLEOTIDE SEQUENCE [LARGE SCALE GENOMIC DNA]</scope>
    <source>
        <strain evidence="2">ag22IC6-390</strain>
    </source>
</reference>
<accession>A0ABV3TDZ4</accession>
<dbReference type="SUPFAM" id="SSF49354">
    <property type="entry name" value="PapD-like"/>
    <property type="match status" value="1"/>
</dbReference>
<protein>
    <recommendedName>
        <fullName evidence="3">Molecular chaperone</fullName>
    </recommendedName>
</protein>
<dbReference type="Proteomes" id="UP001556709">
    <property type="component" value="Unassembled WGS sequence"/>
</dbReference>
<name>A0ABV3TDZ4_9GAMM</name>
<dbReference type="InterPro" id="IPR013783">
    <property type="entry name" value="Ig-like_fold"/>
</dbReference>
<evidence type="ECO:0008006" key="3">
    <source>
        <dbReference type="Google" id="ProtNLM"/>
    </source>
</evidence>
<keyword evidence="2" id="KW-1185">Reference proteome</keyword>
<dbReference type="RefSeq" id="WP_367958392.1">
    <property type="nucleotide sequence ID" value="NZ_JBAKFK010000002.1"/>
</dbReference>
<comment type="caution">
    <text evidence="1">The sequence shown here is derived from an EMBL/GenBank/DDBJ whole genome shotgun (WGS) entry which is preliminary data.</text>
</comment>